<dbReference type="SUPFAM" id="SSF55729">
    <property type="entry name" value="Acyl-CoA N-acyltransferases (Nat)"/>
    <property type="match status" value="1"/>
</dbReference>
<dbReference type="GO" id="GO:0016747">
    <property type="term" value="F:acyltransferase activity, transferring groups other than amino-acyl groups"/>
    <property type="evidence" value="ECO:0007669"/>
    <property type="project" value="InterPro"/>
</dbReference>
<dbReference type="AlphaFoldDB" id="A0A2V2YTV6"/>
<comment type="caution">
    <text evidence="2">The sequence shown here is derived from an EMBL/GenBank/DDBJ whole genome shotgun (WGS) entry which is preliminary data.</text>
</comment>
<dbReference type="PROSITE" id="PS51186">
    <property type="entry name" value="GNAT"/>
    <property type="match status" value="1"/>
</dbReference>
<protein>
    <submittedName>
        <fullName evidence="2">Putative GNAT superfamily acetyltransferase</fullName>
    </submittedName>
</protein>
<feature type="domain" description="N-acetyltransferase" evidence="1">
    <location>
        <begin position="9"/>
        <end position="173"/>
    </location>
</feature>
<evidence type="ECO:0000313" key="2">
    <source>
        <dbReference type="EMBL" id="PWW02933.1"/>
    </source>
</evidence>
<proteinExistence type="predicted"/>
<dbReference type="CDD" id="cd04301">
    <property type="entry name" value="NAT_SF"/>
    <property type="match status" value="1"/>
</dbReference>
<sequence length="173" mass="19870">MQTKDGKPIIIRRLNETDVQDIYALMLDVLSRLPSQDLFAMYDEAFITYHLNEHGEIYGAYVNGNLVAYSVISYPDKSDNLGPEFGVPVEELSHVAVLDSTVVHESVRGMGLQRYFHRLREERARKRGCLYLYSTVHPDNLPSVRNLDEAGLTLQFTRPMYGGKMRHCYAKRL</sequence>
<dbReference type="Proteomes" id="UP000246635">
    <property type="component" value="Unassembled WGS sequence"/>
</dbReference>
<keyword evidence="3" id="KW-1185">Reference proteome</keyword>
<dbReference type="OrthoDB" id="8750087at2"/>
<dbReference type="EMBL" id="QGTQ01000008">
    <property type="protein sequence ID" value="PWW02933.1"/>
    <property type="molecule type" value="Genomic_DNA"/>
</dbReference>
<dbReference type="Pfam" id="PF00583">
    <property type="entry name" value="Acetyltransf_1"/>
    <property type="match status" value="1"/>
</dbReference>
<reference evidence="2 3" key="1">
    <citation type="submission" date="2018-05" db="EMBL/GenBank/DDBJ databases">
        <title>Genomic Encyclopedia of Type Strains, Phase III (KMG-III): the genomes of soil and plant-associated and newly described type strains.</title>
        <authorList>
            <person name="Whitman W."/>
        </authorList>
    </citation>
    <scope>NUCLEOTIDE SEQUENCE [LARGE SCALE GENOMIC DNA]</scope>
    <source>
        <strain evidence="2 3">CECT 5696</strain>
    </source>
</reference>
<dbReference type="InterPro" id="IPR016181">
    <property type="entry name" value="Acyl_CoA_acyltransferase"/>
</dbReference>
<organism evidence="2 3">
    <name type="scientific">Paenibacillus cellulosilyticus</name>
    <dbReference type="NCBI Taxonomy" id="375489"/>
    <lineage>
        <taxon>Bacteria</taxon>
        <taxon>Bacillati</taxon>
        <taxon>Bacillota</taxon>
        <taxon>Bacilli</taxon>
        <taxon>Bacillales</taxon>
        <taxon>Paenibacillaceae</taxon>
        <taxon>Paenibacillus</taxon>
    </lineage>
</organism>
<dbReference type="RefSeq" id="WP_110044406.1">
    <property type="nucleotide sequence ID" value="NZ_CP054612.1"/>
</dbReference>
<gene>
    <name evidence="2" type="ORF">DFQ01_108212</name>
</gene>
<keyword evidence="2" id="KW-0808">Transferase</keyword>
<name>A0A2V2YTV6_9BACL</name>
<accession>A0A2V2YTV6</accession>
<dbReference type="InterPro" id="IPR000182">
    <property type="entry name" value="GNAT_dom"/>
</dbReference>
<dbReference type="Gene3D" id="3.40.630.30">
    <property type="match status" value="1"/>
</dbReference>
<evidence type="ECO:0000259" key="1">
    <source>
        <dbReference type="PROSITE" id="PS51186"/>
    </source>
</evidence>
<evidence type="ECO:0000313" key="3">
    <source>
        <dbReference type="Proteomes" id="UP000246635"/>
    </source>
</evidence>